<evidence type="ECO:0000313" key="5">
    <source>
        <dbReference type="EMBL" id="SPD47496.1"/>
    </source>
</evidence>
<dbReference type="SMART" id="SM00530">
    <property type="entry name" value="HTH_XRE"/>
    <property type="match status" value="3"/>
</dbReference>
<dbReference type="Proteomes" id="UP000255168">
    <property type="component" value="Chromosome I"/>
</dbReference>
<keyword evidence="2" id="KW-0238">DNA-binding</keyword>
<evidence type="ECO:0000259" key="4">
    <source>
        <dbReference type="PROSITE" id="PS50943"/>
    </source>
</evidence>
<dbReference type="CDD" id="cd06529">
    <property type="entry name" value="S24_LexA-like"/>
    <property type="match status" value="1"/>
</dbReference>
<evidence type="ECO:0000256" key="2">
    <source>
        <dbReference type="ARBA" id="ARBA00023125"/>
    </source>
</evidence>
<dbReference type="InterPro" id="IPR039418">
    <property type="entry name" value="LexA-like"/>
</dbReference>
<dbReference type="SUPFAM" id="SSF47413">
    <property type="entry name" value="lambda repressor-like DNA-binding domains"/>
    <property type="match status" value="1"/>
</dbReference>
<proteinExistence type="predicted"/>
<evidence type="ECO:0000313" key="6">
    <source>
        <dbReference type="Proteomes" id="UP000255168"/>
    </source>
</evidence>
<dbReference type="RefSeq" id="WP_115678407.1">
    <property type="nucleotide sequence ID" value="NZ_LT984806.1"/>
</dbReference>
<dbReference type="InterPro" id="IPR001387">
    <property type="entry name" value="Cro/C1-type_HTH"/>
</dbReference>
<accession>A0A375H9D0</accession>
<sequence length="463" mass="51085">MFFDQHSEIDTSTIAKCYSYSNSILRLPLDSRLLCNAGMEIKDIRRNNLLTLLASHASIRAFADRTGVPAAYVSQIKNEADGRGMGSKTARKIEEALGLPVGYMDQSHAGEGLPSDGTTTESRSPVAVPQRAAIAGTLERWQVEDAARLKELFEANAKHSQEEFGRRFDIGSQGMVWQYLNARRALNTKAASNFARGLRISVDSFSPRLAQEIRLASEHVADRVPTIQDSVAAGERPCDRVAIVMAEQHLDVGALAQLLAVEPPVVRAWLEPDAPKLGLHHAVKLQEAYGYSPAWLINGKGESRLSNIHEAELDEPSLPFDIVPIPTSSYRRIPVVGMAQLGDNGHFSDIEYPVGHGDGFLDFPTRDPDAYGLRCNGDSMRPRVKHNEFVVVEPNHAVTNGDEVLVKSQDGRVMVKELAYVRDGVVHLSSVNERHGMIRIPQEQIERLQYVAGIVKSSAWRPD</sequence>
<keyword evidence="1" id="KW-0805">Transcription regulation</keyword>
<keyword evidence="3" id="KW-0804">Transcription</keyword>
<evidence type="ECO:0000256" key="3">
    <source>
        <dbReference type="ARBA" id="ARBA00023163"/>
    </source>
</evidence>
<protein>
    <submittedName>
        <fullName evidence="5">Peptidase S24, S26A and S26B</fullName>
    </submittedName>
</protein>
<dbReference type="Gene3D" id="2.10.109.10">
    <property type="entry name" value="Umud Fragment, subunit A"/>
    <property type="match status" value="1"/>
</dbReference>
<dbReference type="EMBL" id="LT984806">
    <property type="protein sequence ID" value="SPD47496.1"/>
    <property type="molecule type" value="Genomic_DNA"/>
</dbReference>
<evidence type="ECO:0000256" key="1">
    <source>
        <dbReference type="ARBA" id="ARBA00023015"/>
    </source>
</evidence>
<dbReference type="AlphaFoldDB" id="A0A375H9D0"/>
<dbReference type="PANTHER" id="PTHR40661:SF3">
    <property type="entry name" value="FELS-1 PROPHAGE TRANSCRIPTIONAL REGULATOR"/>
    <property type="match status" value="1"/>
</dbReference>
<dbReference type="Pfam" id="PF00717">
    <property type="entry name" value="Peptidase_S24"/>
    <property type="match status" value="1"/>
</dbReference>
<dbReference type="InterPro" id="IPR015927">
    <property type="entry name" value="Peptidase_S24_S26A/B/C"/>
</dbReference>
<dbReference type="InterPro" id="IPR010982">
    <property type="entry name" value="Lambda_DNA-bd_dom_sf"/>
</dbReference>
<gene>
    <name evidence="5" type="ORF">CBM2607_12436</name>
</gene>
<dbReference type="CDD" id="cd00093">
    <property type="entry name" value="HTH_XRE"/>
    <property type="match status" value="1"/>
</dbReference>
<reference evidence="5 6" key="1">
    <citation type="submission" date="2018-01" db="EMBL/GenBank/DDBJ databases">
        <authorList>
            <person name="Clerissi C."/>
        </authorList>
    </citation>
    <scope>NUCLEOTIDE SEQUENCE [LARGE SCALE GENOMIC DNA]</scope>
    <source>
        <strain evidence="5">Cupriavidus taiwanensis STM 6160</strain>
    </source>
</reference>
<dbReference type="GO" id="GO:0003677">
    <property type="term" value="F:DNA binding"/>
    <property type="evidence" value="ECO:0007669"/>
    <property type="project" value="UniProtKB-KW"/>
</dbReference>
<organism evidence="5 6">
    <name type="scientific">Cupriavidus neocaledonicus</name>
    <dbReference type="NCBI Taxonomy" id="1040979"/>
    <lineage>
        <taxon>Bacteria</taxon>
        <taxon>Pseudomonadati</taxon>
        <taxon>Pseudomonadota</taxon>
        <taxon>Betaproteobacteria</taxon>
        <taxon>Burkholderiales</taxon>
        <taxon>Burkholderiaceae</taxon>
        <taxon>Cupriavidus</taxon>
    </lineage>
</organism>
<feature type="domain" description="HTH cro/C1-type" evidence="4">
    <location>
        <begin position="149"/>
        <end position="205"/>
    </location>
</feature>
<dbReference type="Gene3D" id="1.10.260.40">
    <property type="entry name" value="lambda repressor-like DNA-binding domains"/>
    <property type="match status" value="1"/>
</dbReference>
<dbReference type="SUPFAM" id="SSF51306">
    <property type="entry name" value="LexA/Signal peptidase"/>
    <property type="match status" value="1"/>
</dbReference>
<dbReference type="PANTHER" id="PTHR40661">
    <property type="match status" value="1"/>
</dbReference>
<dbReference type="PROSITE" id="PS50943">
    <property type="entry name" value="HTH_CROC1"/>
    <property type="match status" value="1"/>
</dbReference>
<name>A0A375H9D0_9BURK</name>
<dbReference type="InterPro" id="IPR036286">
    <property type="entry name" value="LexA/Signal_pep-like_sf"/>
</dbReference>